<protein>
    <submittedName>
        <fullName evidence="1">Uncharacterized protein</fullName>
    </submittedName>
</protein>
<evidence type="ECO:0000313" key="1">
    <source>
        <dbReference type="EMBL" id="NBJ25897.1"/>
    </source>
</evidence>
<dbReference type="EMBL" id="JAAAXJ010000008">
    <property type="protein sequence ID" value="NBJ25897.1"/>
    <property type="molecule type" value="Genomic_DNA"/>
</dbReference>
<gene>
    <name evidence="1" type="ORF">GR303_16185</name>
</gene>
<organism evidence="1 2">
    <name type="scientific">Microvirga arsenatis</name>
    <dbReference type="NCBI Taxonomy" id="2692265"/>
    <lineage>
        <taxon>Bacteria</taxon>
        <taxon>Pseudomonadati</taxon>
        <taxon>Pseudomonadota</taxon>
        <taxon>Alphaproteobacteria</taxon>
        <taxon>Hyphomicrobiales</taxon>
        <taxon>Methylobacteriaceae</taxon>
        <taxon>Microvirga</taxon>
    </lineage>
</organism>
<name>A0ABW9Z027_9HYPH</name>
<keyword evidence="2" id="KW-1185">Reference proteome</keyword>
<dbReference type="Proteomes" id="UP000818323">
    <property type="component" value="Unassembled WGS sequence"/>
</dbReference>
<evidence type="ECO:0000313" key="2">
    <source>
        <dbReference type="Proteomes" id="UP000818323"/>
    </source>
</evidence>
<sequence length="74" mass="8281">MECLFDRLYGVGAETLSFAPTFQGRAFLLRRREGNILTYSSGRMKEETDGLLAQGGIARHHLNHRRQGGGQDES</sequence>
<dbReference type="RefSeq" id="WP_161724119.1">
    <property type="nucleotide sequence ID" value="NZ_JAAAXI010000011.1"/>
</dbReference>
<proteinExistence type="predicted"/>
<reference evidence="1 2" key="1">
    <citation type="submission" date="2020-01" db="EMBL/GenBank/DDBJ databases">
        <title>Microvirga sp. nov., an arsenate reduction bacterium isolated from Tibet hotspring sediments.</title>
        <authorList>
            <person name="Yuan C.-G."/>
        </authorList>
    </citation>
    <scope>NUCLEOTIDE SEQUENCE [LARGE SCALE GENOMIC DNA]</scope>
    <source>
        <strain evidence="1 2">SYSU G3D203</strain>
    </source>
</reference>
<accession>A0ABW9Z027</accession>
<comment type="caution">
    <text evidence="1">The sequence shown here is derived from an EMBL/GenBank/DDBJ whole genome shotgun (WGS) entry which is preliminary data.</text>
</comment>